<dbReference type="EMBL" id="QWVT01000007">
    <property type="protein sequence ID" value="RID88301.1"/>
    <property type="molecule type" value="Genomic_DNA"/>
</dbReference>
<keyword evidence="11" id="KW-1185">Reference proteome</keyword>
<dbReference type="GO" id="GO:0007059">
    <property type="term" value="P:chromosome segregation"/>
    <property type="evidence" value="ECO:0007669"/>
    <property type="project" value="UniProtKB-UniRule"/>
</dbReference>
<evidence type="ECO:0000256" key="6">
    <source>
        <dbReference type="ARBA" id="ARBA00023125"/>
    </source>
</evidence>
<dbReference type="InterPro" id="IPR009061">
    <property type="entry name" value="DNA-bd_dom_put_sf"/>
</dbReference>
<evidence type="ECO:0000256" key="2">
    <source>
        <dbReference type="ARBA" id="ARBA00022618"/>
    </source>
</evidence>
<dbReference type="CDD" id="cd04762">
    <property type="entry name" value="HTH_MerR-trunc"/>
    <property type="match status" value="1"/>
</dbReference>
<evidence type="ECO:0000259" key="9">
    <source>
        <dbReference type="Pfam" id="PF13411"/>
    </source>
</evidence>
<dbReference type="GO" id="GO:0005737">
    <property type="term" value="C:cytoplasm"/>
    <property type="evidence" value="ECO:0007669"/>
    <property type="project" value="UniProtKB-SubCell"/>
</dbReference>
<feature type="coiled-coil region" evidence="8">
    <location>
        <begin position="86"/>
        <end position="153"/>
    </location>
</feature>
<feature type="domain" description="HTH merR-type" evidence="9">
    <location>
        <begin position="1"/>
        <end position="64"/>
    </location>
</feature>
<evidence type="ECO:0000256" key="7">
    <source>
        <dbReference type="ARBA" id="ARBA00023306"/>
    </source>
</evidence>
<evidence type="ECO:0000256" key="4">
    <source>
        <dbReference type="ARBA" id="ARBA00022969"/>
    </source>
</evidence>
<dbReference type="SUPFAM" id="SSF46955">
    <property type="entry name" value="Putative DNA-binding domain"/>
    <property type="match status" value="1"/>
</dbReference>
<sequence>MNTNAVAKLLGVSQSTIQRWVKQANLKMSRNELGHYVFSEDSIEVLKHIQEQVNNGVLLQEIAAARQTVRTGTVKQVKQPDSNAAVEKLIEKVSDLERRIDGKADDVVTYQLLQHRREIEELNGQVRQLMTLIETLEQQNESKEETVPDLSLEGPSKLMNKFKKKKIIGMLFGF</sequence>
<organism evidence="10 11">
    <name type="scientific">Mesobacillus zeae</name>
    <dbReference type="NCBI Taxonomy" id="1917180"/>
    <lineage>
        <taxon>Bacteria</taxon>
        <taxon>Bacillati</taxon>
        <taxon>Bacillota</taxon>
        <taxon>Bacilli</taxon>
        <taxon>Bacillales</taxon>
        <taxon>Bacillaceae</taxon>
        <taxon>Mesobacillus</taxon>
    </lineage>
</organism>
<comment type="subcellular location">
    <subcellularLocation>
        <location evidence="8">Cytoplasm</location>
    </subcellularLocation>
    <text evidence="8">Localizes to cell poles and nucleoid.</text>
</comment>
<name>A0A398BGI1_9BACI</name>
<evidence type="ECO:0000256" key="3">
    <source>
        <dbReference type="ARBA" id="ARBA00022829"/>
    </source>
</evidence>
<keyword evidence="5 8" id="KW-0175">Coiled coil</keyword>
<dbReference type="RefSeq" id="WP_119111219.1">
    <property type="nucleotide sequence ID" value="NZ_CBCSEO010000008.1"/>
</dbReference>
<keyword evidence="4 8" id="KW-0749">Sporulation</keyword>
<dbReference type="AlphaFoldDB" id="A0A398BGI1"/>
<comment type="similarity">
    <text evidence="8">Belongs to the RacA family.</text>
</comment>
<dbReference type="InterPro" id="IPR023522">
    <property type="entry name" value="Chrosome_anchoring_RacA"/>
</dbReference>
<dbReference type="HAMAP" id="MF_01170">
    <property type="entry name" value="RacA"/>
    <property type="match status" value="1"/>
</dbReference>
<evidence type="ECO:0000313" key="11">
    <source>
        <dbReference type="Proteomes" id="UP000265816"/>
    </source>
</evidence>
<keyword evidence="3 8" id="KW-0159">Chromosome partition</keyword>
<keyword evidence="2 8" id="KW-0132">Cell division</keyword>
<dbReference type="GO" id="GO:0008356">
    <property type="term" value="P:asymmetric cell division"/>
    <property type="evidence" value="ECO:0007669"/>
    <property type="project" value="UniProtKB-UniRule"/>
</dbReference>
<dbReference type="InterPro" id="IPR047057">
    <property type="entry name" value="MerR_fam"/>
</dbReference>
<evidence type="ECO:0000313" key="10">
    <source>
        <dbReference type="EMBL" id="RID88301.1"/>
    </source>
</evidence>
<dbReference type="PANTHER" id="PTHR30204">
    <property type="entry name" value="REDOX-CYCLING DRUG-SENSING TRANSCRIPTIONAL ACTIVATOR SOXR"/>
    <property type="match status" value="1"/>
</dbReference>
<keyword evidence="7 8" id="KW-0131">Cell cycle</keyword>
<feature type="DNA-binding region" description="H-T-H motif" evidence="8">
    <location>
        <begin position="3"/>
        <end position="23"/>
    </location>
</feature>
<accession>A0A398BGI1</accession>
<dbReference type="GO" id="GO:0030435">
    <property type="term" value="P:sporulation resulting in formation of a cellular spore"/>
    <property type="evidence" value="ECO:0007669"/>
    <property type="project" value="UniProtKB-UniRule"/>
</dbReference>
<evidence type="ECO:0000256" key="1">
    <source>
        <dbReference type="ARBA" id="ARBA00022490"/>
    </source>
</evidence>
<keyword evidence="1 8" id="KW-0963">Cytoplasm</keyword>
<dbReference type="GO" id="GO:0003700">
    <property type="term" value="F:DNA-binding transcription factor activity"/>
    <property type="evidence" value="ECO:0007669"/>
    <property type="project" value="InterPro"/>
</dbReference>
<keyword evidence="6 8" id="KW-0238">DNA-binding</keyword>
<dbReference type="OrthoDB" id="2991292at2"/>
<dbReference type="GO" id="GO:0030261">
    <property type="term" value="P:chromosome condensation"/>
    <property type="evidence" value="ECO:0007669"/>
    <property type="project" value="UniProtKB-UniRule"/>
</dbReference>
<dbReference type="Pfam" id="PF13411">
    <property type="entry name" value="MerR_1"/>
    <property type="match status" value="1"/>
</dbReference>
<evidence type="ECO:0000256" key="8">
    <source>
        <dbReference type="HAMAP-Rule" id="MF_01170"/>
    </source>
</evidence>
<dbReference type="GO" id="GO:0003690">
    <property type="term" value="F:double-stranded DNA binding"/>
    <property type="evidence" value="ECO:0007669"/>
    <property type="project" value="UniProtKB-UniRule"/>
</dbReference>
<evidence type="ECO:0000256" key="5">
    <source>
        <dbReference type="ARBA" id="ARBA00023054"/>
    </source>
</evidence>
<dbReference type="Proteomes" id="UP000265816">
    <property type="component" value="Unassembled WGS sequence"/>
</dbReference>
<dbReference type="PANTHER" id="PTHR30204:SF96">
    <property type="entry name" value="CHROMOSOME-ANCHORING PROTEIN RACA"/>
    <property type="match status" value="1"/>
</dbReference>
<comment type="caution">
    <text evidence="10">The sequence shown here is derived from an EMBL/GenBank/DDBJ whole genome shotgun (WGS) entry which is preliminary data.</text>
</comment>
<comment type="function">
    <text evidence="8">Required for the formation of axial filaments and for anchoring the origin regions at the cell poles in sporulating cells, thus ensuring proper chromosome segregation in the prespore. Binds in a dispersed manner throughout the chromosome but preferentially to sites clustered in the origin portion of the chromosome, causing condensation of the chromosome and its remodeling into an elongated, anchored structure.</text>
</comment>
<proteinExistence type="inferred from homology"/>
<reference evidence="10 11" key="1">
    <citation type="submission" date="2018-08" db="EMBL/GenBank/DDBJ databases">
        <title>Bacillus jemisoniae sp. nov., Bacillus chryseoplanitiae sp. nov., Bacillus resnikiae sp. nov., and Bacillus frankliniae sp. nov., isolated from Viking spacecraft and associated surfaces.</title>
        <authorList>
            <person name="Seuylemezian A."/>
            <person name="Vaishampayan P."/>
        </authorList>
    </citation>
    <scope>NUCLEOTIDE SEQUENCE [LARGE SCALE GENOMIC DNA]</scope>
    <source>
        <strain evidence="10 11">JJ-247</strain>
    </source>
</reference>
<dbReference type="InterPro" id="IPR000551">
    <property type="entry name" value="MerR-type_HTH_dom"/>
</dbReference>
<protein>
    <recommendedName>
        <fullName evidence="8">Chromosome-anchoring protein RacA</fullName>
    </recommendedName>
</protein>
<gene>
    <name evidence="8" type="primary">racA</name>
    <name evidence="10" type="ORF">D1970_02040</name>
</gene>
<dbReference type="Gene3D" id="1.10.1660.10">
    <property type="match status" value="1"/>
</dbReference>